<keyword evidence="8" id="KW-1185">Reference proteome</keyword>
<evidence type="ECO:0000256" key="5">
    <source>
        <dbReference type="RuleBase" id="RU361187"/>
    </source>
</evidence>
<evidence type="ECO:0000256" key="2">
    <source>
        <dbReference type="ARBA" id="ARBA00009865"/>
    </source>
</evidence>
<dbReference type="InterPro" id="IPR006710">
    <property type="entry name" value="Glyco_hydro_43"/>
</dbReference>
<dbReference type="Pfam" id="PF04616">
    <property type="entry name" value="Glyco_hydro_43"/>
    <property type="match status" value="1"/>
</dbReference>
<evidence type="ECO:0000256" key="6">
    <source>
        <dbReference type="SAM" id="SignalP"/>
    </source>
</evidence>
<keyword evidence="4 5" id="KW-0326">Glycosidase</keyword>
<reference evidence="8" key="1">
    <citation type="submission" date="2023-07" db="EMBL/GenBank/DDBJ databases">
        <title>30 novel species of actinomycetes from the DSMZ collection.</title>
        <authorList>
            <person name="Nouioui I."/>
        </authorList>
    </citation>
    <scope>NUCLEOTIDE SEQUENCE [LARGE SCALE GENOMIC DNA]</scope>
    <source>
        <strain evidence="8">DSM 44918</strain>
    </source>
</reference>
<sequence length="353" mass="38859">MTPIGRRALIGALGAAATVPLAGGTSLAAGEPPSGLRMNEFWAHDAFVVADRSTGTYHLYHTTPEDSPEPQLVTFSYRSRDLVSWQGPYVVFRVPEGNWAKDGGWAPEVHRYRGRWYLFVTLHDADAELAAPPRVPYRTHRRGTIVAVGDSPAGPFTPLDLERPHTPDTFMALDGTLFVERGQPWLVYAHEWVQRLDGTMEAIRLAPDLTGTVGDPVHLFKASDALGINQVVTADAAPLTYVTDGPQFHRGRTGDLLMLWSTWMGPSGAQYYVQTQARSASGTLAGPWEQRPVLVEDNAGHGMPFRAFDGTLLMVLHHPFGSPDSRAQLYELHDAGDRFELGRRRRDLDGGDP</sequence>
<dbReference type="RefSeq" id="WP_311598650.1">
    <property type="nucleotide sequence ID" value="NZ_JAVREM010000013.1"/>
</dbReference>
<dbReference type="Gene3D" id="2.115.10.20">
    <property type="entry name" value="Glycosyl hydrolase domain, family 43"/>
    <property type="match status" value="1"/>
</dbReference>
<evidence type="ECO:0000256" key="1">
    <source>
        <dbReference type="ARBA" id="ARBA00004834"/>
    </source>
</evidence>
<dbReference type="InterPro" id="IPR050727">
    <property type="entry name" value="GH43_arabinanases"/>
</dbReference>
<dbReference type="EMBL" id="JAVREM010000013">
    <property type="protein sequence ID" value="MDT0319387.1"/>
    <property type="molecule type" value="Genomic_DNA"/>
</dbReference>
<feature type="chain" id="PRO_5045884103" evidence="6">
    <location>
        <begin position="29"/>
        <end position="353"/>
    </location>
</feature>
<protein>
    <submittedName>
        <fullName evidence="7">Glycoside hydrolase family 43 protein</fullName>
    </submittedName>
</protein>
<dbReference type="Proteomes" id="UP001183420">
    <property type="component" value="Unassembled WGS sequence"/>
</dbReference>
<dbReference type="PANTHER" id="PTHR43301:SF3">
    <property type="entry name" value="ARABINAN ENDO-1,5-ALPHA-L-ARABINOSIDASE A-RELATED"/>
    <property type="match status" value="1"/>
</dbReference>
<keyword evidence="3 5" id="KW-0378">Hydrolase</keyword>
<dbReference type="CDD" id="cd08981">
    <property type="entry name" value="GH43_Bt1873-like"/>
    <property type="match status" value="1"/>
</dbReference>
<evidence type="ECO:0000256" key="4">
    <source>
        <dbReference type="ARBA" id="ARBA00023295"/>
    </source>
</evidence>
<dbReference type="InterPro" id="IPR023296">
    <property type="entry name" value="Glyco_hydro_beta-prop_sf"/>
</dbReference>
<feature type="signal peptide" evidence="6">
    <location>
        <begin position="1"/>
        <end position="28"/>
    </location>
</feature>
<gene>
    <name evidence="7" type="ORF">RNC47_13670</name>
</gene>
<organism evidence="7 8">
    <name type="scientific">Streptomyces millisiae</name>
    <dbReference type="NCBI Taxonomy" id="3075542"/>
    <lineage>
        <taxon>Bacteria</taxon>
        <taxon>Bacillati</taxon>
        <taxon>Actinomycetota</taxon>
        <taxon>Actinomycetes</taxon>
        <taxon>Kitasatosporales</taxon>
        <taxon>Streptomycetaceae</taxon>
        <taxon>Streptomyces</taxon>
    </lineage>
</organism>
<evidence type="ECO:0000256" key="3">
    <source>
        <dbReference type="ARBA" id="ARBA00022801"/>
    </source>
</evidence>
<evidence type="ECO:0000313" key="7">
    <source>
        <dbReference type="EMBL" id="MDT0319387.1"/>
    </source>
</evidence>
<dbReference type="GO" id="GO:0016787">
    <property type="term" value="F:hydrolase activity"/>
    <property type="evidence" value="ECO:0007669"/>
    <property type="project" value="UniProtKB-KW"/>
</dbReference>
<proteinExistence type="inferred from homology"/>
<evidence type="ECO:0000313" key="8">
    <source>
        <dbReference type="Proteomes" id="UP001183420"/>
    </source>
</evidence>
<comment type="caution">
    <text evidence="7">The sequence shown here is derived from an EMBL/GenBank/DDBJ whole genome shotgun (WGS) entry which is preliminary data.</text>
</comment>
<keyword evidence="6" id="KW-0732">Signal</keyword>
<name>A0ABU2LP75_9ACTN</name>
<comment type="similarity">
    <text evidence="2 5">Belongs to the glycosyl hydrolase 43 family.</text>
</comment>
<dbReference type="PANTHER" id="PTHR43301">
    <property type="entry name" value="ARABINAN ENDO-1,5-ALPHA-L-ARABINOSIDASE"/>
    <property type="match status" value="1"/>
</dbReference>
<accession>A0ABU2LP75</accession>
<comment type="pathway">
    <text evidence="1">Glycan metabolism; L-arabinan degradation.</text>
</comment>
<dbReference type="SUPFAM" id="SSF75005">
    <property type="entry name" value="Arabinanase/levansucrase/invertase"/>
    <property type="match status" value="1"/>
</dbReference>